<name>A0AAV7UY83_PLEWA</name>
<feature type="compositionally biased region" description="Acidic residues" evidence="1">
    <location>
        <begin position="98"/>
        <end position="111"/>
    </location>
</feature>
<keyword evidence="3" id="KW-1185">Reference proteome</keyword>
<sequence>MGTPPALEGHPQLSLRRLLAPAANVLPSFTAVGTPSLVDPQGPDVLGDGTPNILLLVGADLHDIYRGRREVISNCTVEVPFLQEDSPDDGVVAAVEPGDSDEEEAEEEDIDNRDSVIQQYFQ</sequence>
<feature type="region of interest" description="Disordered" evidence="1">
    <location>
        <begin position="85"/>
        <end position="122"/>
    </location>
</feature>
<protein>
    <submittedName>
        <fullName evidence="2">Uncharacterized protein</fullName>
    </submittedName>
</protein>
<evidence type="ECO:0000256" key="1">
    <source>
        <dbReference type="SAM" id="MobiDB-lite"/>
    </source>
</evidence>
<dbReference type="EMBL" id="JANPWB010000004">
    <property type="protein sequence ID" value="KAJ1193873.1"/>
    <property type="molecule type" value="Genomic_DNA"/>
</dbReference>
<proteinExistence type="predicted"/>
<gene>
    <name evidence="2" type="ORF">NDU88_003169</name>
</gene>
<evidence type="ECO:0000313" key="2">
    <source>
        <dbReference type="EMBL" id="KAJ1193873.1"/>
    </source>
</evidence>
<organism evidence="2 3">
    <name type="scientific">Pleurodeles waltl</name>
    <name type="common">Iberian ribbed newt</name>
    <dbReference type="NCBI Taxonomy" id="8319"/>
    <lineage>
        <taxon>Eukaryota</taxon>
        <taxon>Metazoa</taxon>
        <taxon>Chordata</taxon>
        <taxon>Craniata</taxon>
        <taxon>Vertebrata</taxon>
        <taxon>Euteleostomi</taxon>
        <taxon>Amphibia</taxon>
        <taxon>Batrachia</taxon>
        <taxon>Caudata</taxon>
        <taxon>Salamandroidea</taxon>
        <taxon>Salamandridae</taxon>
        <taxon>Pleurodelinae</taxon>
        <taxon>Pleurodeles</taxon>
    </lineage>
</organism>
<dbReference type="AlphaFoldDB" id="A0AAV7UY83"/>
<reference evidence="2" key="1">
    <citation type="journal article" date="2022" name="bioRxiv">
        <title>Sequencing and chromosome-scale assembly of the giantPleurodeles waltlgenome.</title>
        <authorList>
            <person name="Brown T."/>
            <person name="Elewa A."/>
            <person name="Iarovenko S."/>
            <person name="Subramanian E."/>
            <person name="Araus A.J."/>
            <person name="Petzold A."/>
            <person name="Susuki M."/>
            <person name="Suzuki K.-i.T."/>
            <person name="Hayashi T."/>
            <person name="Toyoda A."/>
            <person name="Oliveira C."/>
            <person name="Osipova E."/>
            <person name="Leigh N.D."/>
            <person name="Simon A."/>
            <person name="Yun M.H."/>
        </authorList>
    </citation>
    <scope>NUCLEOTIDE SEQUENCE</scope>
    <source>
        <strain evidence="2">20211129_DDA</strain>
        <tissue evidence="2">Liver</tissue>
    </source>
</reference>
<evidence type="ECO:0000313" key="3">
    <source>
        <dbReference type="Proteomes" id="UP001066276"/>
    </source>
</evidence>
<dbReference type="Proteomes" id="UP001066276">
    <property type="component" value="Chromosome 2_2"/>
</dbReference>
<accession>A0AAV7UY83</accession>
<comment type="caution">
    <text evidence="2">The sequence shown here is derived from an EMBL/GenBank/DDBJ whole genome shotgun (WGS) entry which is preliminary data.</text>
</comment>